<evidence type="ECO:0000256" key="3">
    <source>
        <dbReference type="ARBA" id="ARBA00013109"/>
    </source>
</evidence>
<dbReference type="SUPFAM" id="SSF69618">
    <property type="entry name" value="HemD-like"/>
    <property type="match status" value="1"/>
</dbReference>
<reference evidence="11 12" key="1">
    <citation type="submission" date="2019-01" db="EMBL/GenBank/DDBJ databases">
        <title>Pseudoxanthomonas composti sp. nov., isolated from compost.</title>
        <authorList>
            <person name="Yang G."/>
        </authorList>
    </citation>
    <scope>NUCLEOTIDE SEQUENCE [LARGE SCALE GENOMIC DNA]</scope>
    <source>
        <strain evidence="11 12">GSS15</strain>
    </source>
</reference>
<accession>A0A4Q1JX56</accession>
<dbReference type="CDD" id="cd06578">
    <property type="entry name" value="HemD"/>
    <property type="match status" value="1"/>
</dbReference>
<comment type="pathway">
    <text evidence="1 9">Porphyrin-containing compound metabolism; protoporphyrin-IX biosynthesis; coproporphyrinogen-III from 5-aminolevulinate: step 3/4.</text>
</comment>
<evidence type="ECO:0000256" key="1">
    <source>
        <dbReference type="ARBA" id="ARBA00004772"/>
    </source>
</evidence>
<evidence type="ECO:0000256" key="8">
    <source>
        <dbReference type="ARBA" id="ARBA00048617"/>
    </source>
</evidence>
<dbReference type="GO" id="GO:0004852">
    <property type="term" value="F:uroporphyrinogen-III synthase activity"/>
    <property type="evidence" value="ECO:0007669"/>
    <property type="project" value="UniProtKB-UniRule"/>
</dbReference>
<dbReference type="PANTHER" id="PTHR38042:SF1">
    <property type="entry name" value="UROPORPHYRINOGEN-III SYNTHASE, CHLOROPLASTIC"/>
    <property type="match status" value="1"/>
</dbReference>
<evidence type="ECO:0000256" key="5">
    <source>
        <dbReference type="ARBA" id="ARBA00023244"/>
    </source>
</evidence>
<dbReference type="EC" id="4.2.1.75" evidence="3 9"/>
<evidence type="ECO:0000259" key="10">
    <source>
        <dbReference type="Pfam" id="PF02602"/>
    </source>
</evidence>
<comment type="similarity">
    <text evidence="2 9">Belongs to the uroporphyrinogen-III synthase family.</text>
</comment>
<dbReference type="GO" id="GO:0006782">
    <property type="term" value="P:protoporphyrinogen IX biosynthetic process"/>
    <property type="evidence" value="ECO:0007669"/>
    <property type="project" value="UniProtKB-UniRule"/>
</dbReference>
<comment type="caution">
    <text evidence="11">The sequence shown here is derived from an EMBL/GenBank/DDBJ whole genome shotgun (WGS) entry which is preliminary data.</text>
</comment>
<dbReference type="InterPro" id="IPR036108">
    <property type="entry name" value="4pyrrol_syn_uPrphyn_synt_sf"/>
</dbReference>
<evidence type="ECO:0000256" key="9">
    <source>
        <dbReference type="RuleBase" id="RU366031"/>
    </source>
</evidence>
<proteinExistence type="inferred from homology"/>
<evidence type="ECO:0000313" key="12">
    <source>
        <dbReference type="Proteomes" id="UP000289784"/>
    </source>
</evidence>
<keyword evidence="4 9" id="KW-0456">Lyase</keyword>
<evidence type="ECO:0000256" key="6">
    <source>
        <dbReference type="ARBA" id="ARBA00037589"/>
    </source>
</evidence>
<organism evidence="11 12">
    <name type="scientific">Pseudoxanthomonas composti</name>
    <dbReference type="NCBI Taxonomy" id="2137479"/>
    <lineage>
        <taxon>Bacteria</taxon>
        <taxon>Pseudomonadati</taxon>
        <taxon>Pseudomonadota</taxon>
        <taxon>Gammaproteobacteria</taxon>
        <taxon>Lysobacterales</taxon>
        <taxon>Lysobacteraceae</taxon>
        <taxon>Pseudoxanthomonas</taxon>
    </lineage>
</organism>
<comment type="catalytic activity">
    <reaction evidence="8 9">
        <text>hydroxymethylbilane = uroporphyrinogen III + H2O</text>
        <dbReference type="Rhea" id="RHEA:18965"/>
        <dbReference type="ChEBI" id="CHEBI:15377"/>
        <dbReference type="ChEBI" id="CHEBI:57308"/>
        <dbReference type="ChEBI" id="CHEBI:57845"/>
        <dbReference type="EC" id="4.2.1.75"/>
    </reaction>
</comment>
<dbReference type="Proteomes" id="UP000289784">
    <property type="component" value="Unassembled WGS sequence"/>
</dbReference>
<evidence type="ECO:0000256" key="7">
    <source>
        <dbReference type="ARBA" id="ARBA00040167"/>
    </source>
</evidence>
<dbReference type="EMBL" id="SAWZ01000004">
    <property type="protein sequence ID" value="RXR05882.1"/>
    <property type="molecule type" value="Genomic_DNA"/>
</dbReference>
<dbReference type="InterPro" id="IPR039793">
    <property type="entry name" value="UROS/Hem4"/>
</dbReference>
<dbReference type="Gene3D" id="3.40.50.10090">
    <property type="match status" value="2"/>
</dbReference>
<dbReference type="UniPathway" id="UPA00251">
    <property type="reaction ID" value="UER00320"/>
</dbReference>
<gene>
    <name evidence="11" type="ORF">EPA99_08465</name>
</gene>
<name>A0A4Q1JX56_9GAMM</name>
<dbReference type="InterPro" id="IPR003754">
    <property type="entry name" value="4pyrrol_synth_uPrphyn_synth"/>
</dbReference>
<feature type="domain" description="Tetrapyrrole biosynthesis uroporphyrinogen III synthase" evidence="10">
    <location>
        <begin position="22"/>
        <end position="240"/>
    </location>
</feature>
<keyword evidence="12" id="KW-1185">Reference proteome</keyword>
<sequence>MQAHAPEWYVISLRPHGAHAGIARAARRHGAGVIALSPWTLVGNPDPLARTALAQALACEATVFTSPAAVRFAAALDSPLECRCAVAVGAGSRAALRRAGVSQAQAPTRMDSEGVLALPALQQARRVGLVTAPGGRELIATALQARGIQLVRAEVYRRAPIALSPRARQRLTLLAGTPTCLLASSAQALEQVLEQLTLGEQQQLQALPVVASSARLAEQAHALGFARSRIAQGPRPGPLLDAAAHWRSQGFR</sequence>
<dbReference type="AlphaFoldDB" id="A0A4Q1JX56"/>
<dbReference type="Pfam" id="PF02602">
    <property type="entry name" value="HEM4"/>
    <property type="match status" value="1"/>
</dbReference>
<dbReference type="GO" id="GO:0006780">
    <property type="term" value="P:uroporphyrinogen III biosynthetic process"/>
    <property type="evidence" value="ECO:0007669"/>
    <property type="project" value="UniProtKB-UniRule"/>
</dbReference>
<protein>
    <recommendedName>
        <fullName evidence="7 9">Uroporphyrinogen-III synthase</fullName>
        <ecNumber evidence="3 9">4.2.1.75</ecNumber>
    </recommendedName>
</protein>
<dbReference type="OrthoDB" id="9787650at2"/>
<evidence type="ECO:0000256" key="2">
    <source>
        <dbReference type="ARBA" id="ARBA00008133"/>
    </source>
</evidence>
<evidence type="ECO:0000313" key="11">
    <source>
        <dbReference type="EMBL" id="RXR05882.1"/>
    </source>
</evidence>
<comment type="function">
    <text evidence="6 9">Catalyzes cyclization of the linear tetrapyrrole, hydroxymethylbilane, to the macrocyclic uroporphyrinogen III.</text>
</comment>
<evidence type="ECO:0000256" key="4">
    <source>
        <dbReference type="ARBA" id="ARBA00023239"/>
    </source>
</evidence>
<dbReference type="RefSeq" id="WP_129470795.1">
    <property type="nucleotide sequence ID" value="NZ_SAWZ01000004.1"/>
</dbReference>
<dbReference type="PANTHER" id="PTHR38042">
    <property type="entry name" value="UROPORPHYRINOGEN-III SYNTHASE, CHLOROPLASTIC"/>
    <property type="match status" value="1"/>
</dbReference>
<keyword evidence="5 9" id="KW-0627">Porphyrin biosynthesis</keyword>